<keyword evidence="6 8" id="KW-1133">Transmembrane helix</keyword>
<comment type="subcellular location">
    <subcellularLocation>
        <location evidence="1">Cell membrane</location>
        <topology evidence="1">Multi-pass membrane protein</topology>
    </subcellularLocation>
</comment>
<dbReference type="InterPro" id="IPR007208">
    <property type="entry name" value="MrpF/PhaF-like"/>
</dbReference>
<evidence type="ECO:0000256" key="1">
    <source>
        <dbReference type="ARBA" id="ARBA00004651"/>
    </source>
</evidence>
<protein>
    <submittedName>
        <fullName evidence="9">Monovalent cation/H+ antiporter complex subunit F</fullName>
    </submittedName>
</protein>
<reference evidence="9 10" key="1">
    <citation type="submission" date="2024-09" db="EMBL/GenBank/DDBJ databases">
        <authorList>
            <person name="Sun Q."/>
            <person name="Mori K."/>
        </authorList>
    </citation>
    <scope>NUCLEOTIDE SEQUENCE [LARGE SCALE GENOMIC DNA]</scope>
    <source>
        <strain evidence="9 10">TISTR 1856</strain>
    </source>
</reference>
<dbReference type="Pfam" id="PF04066">
    <property type="entry name" value="MrpF_PhaF"/>
    <property type="match status" value="1"/>
</dbReference>
<evidence type="ECO:0000313" key="9">
    <source>
        <dbReference type="EMBL" id="MFB9377171.1"/>
    </source>
</evidence>
<comment type="similarity">
    <text evidence="2">Belongs to the CPA3 antiporters (TC 2.A.63) subunit F family.</text>
</comment>
<comment type="caution">
    <text evidence="9">The sequence shown here is derived from an EMBL/GenBank/DDBJ whole genome shotgun (WGS) entry which is preliminary data.</text>
</comment>
<keyword evidence="5 8" id="KW-0812">Transmembrane</keyword>
<name>A0ABV5LT07_9ACTN</name>
<evidence type="ECO:0000256" key="4">
    <source>
        <dbReference type="ARBA" id="ARBA00022475"/>
    </source>
</evidence>
<dbReference type="PANTHER" id="PTHR34702:SF1">
    <property type="entry name" value="NA(+)_H(+) ANTIPORTER SUBUNIT F"/>
    <property type="match status" value="1"/>
</dbReference>
<proteinExistence type="inferred from homology"/>
<evidence type="ECO:0000256" key="5">
    <source>
        <dbReference type="ARBA" id="ARBA00022692"/>
    </source>
</evidence>
<organism evidence="9 10">
    <name type="scientific">Kineococcus gynurae</name>
    <dbReference type="NCBI Taxonomy" id="452979"/>
    <lineage>
        <taxon>Bacteria</taxon>
        <taxon>Bacillati</taxon>
        <taxon>Actinomycetota</taxon>
        <taxon>Actinomycetes</taxon>
        <taxon>Kineosporiales</taxon>
        <taxon>Kineosporiaceae</taxon>
        <taxon>Kineococcus</taxon>
    </lineage>
</organism>
<gene>
    <name evidence="9" type="ORF">ACFFVI_09325</name>
</gene>
<keyword evidence="4" id="KW-1003">Cell membrane</keyword>
<evidence type="ECO:0000256" key="8">
    <source>
        <dbReference type="SAM" id="Phobius"/>
    </source>
</evidence>
<dbReference type="RefSeq" id="WP_380134973.1">
    <property type="nucleotide sequence ID" value="NZ_JBHLUI010000003.1"/>
</dbReference>
<evidence type="ECO:0000256" key="2">
    <source>
        <dbReference type="ARBA" id="ARBA00009212"/>
    </source>
</evidence>
<keyword evidence="10" id="KW-1185">Reference proteome</keyword>
<dbReference type="Proteomes" id="UP001589748">
    <property type="component" value="Unassembled WGS sequence"/>
</dbReference>
<keyword evidence="7 8" id="KW-0472">Membrane</keyword>
<evidence type="ECO:0000256" key="7">
    <source>
        <dbReference type="ARBA" id="ARBA00023136"/>
    </source>
</evidence>
<sequence length="103" mass="10754">MQVVLIVCMGMLFAAAVLALVRAAKGPTMLDRVVALDVMVAIVIIALALEAAVNRHSTTLPVIVVLALVGFVGSVSVARYAAKEDDAAKSVVGRATPGRRRTR</sequence>
<evidence type="ECO:0000313" key="10">
    <source>
        <dbReference type="Proteomes" id="UP001589748"/>
    </source>
</evidence>
<dbReference type="EMBL" id="JBHMDM010000004">
    <property type="protein sequence ID" value="MFB9377171.1"/>
    <property type="molecule type" value="Genomic_DNA"/>
</dbReference>
<keyword evidence="3" id="KW-0813">Transport</keyword>
<feature type="transmembrane region" description="Helical" evidence="8">
    <location>
        <begin position="33"/>
        <end position="53"/>
    </location>
</feature>
<evidence type="ECO:0000256" key="6">
    <source>
        <dbReference type="ARBA" id="ARBA00022989"/>
    </source>
</evidence>
<accession>A0ABV5LT07</accession>
<dbReference type="PANTHER" id="PTHR34702">
    <property type="entry name" value="NA(+)/H(+) ANTIPORTER SUBUNIT F1"/>
    <property type="match status" value="1"/>
</dbReference>
<feature type="transmembrane region" description="Helical" evidence="8">
    <location>
        <begin position="60"/>
        <end position="82"/>
    </location>
</feature>
<evidence type="ECO:0000256" key="3">
    <source>
        <dbReference type="ARBA" id="ARBA00022448"/>
    </source>
</evidence>